<name>G4U281_SERID</name>
<dbReference type="InParanoid" id="G4U281"/>
<protein>
    <submittedName>
        <fullName evidence="2">Uncharacterized protein</fullName>
    </submittedName>
</protein>
<organism evidence="2 3">
    <name type="scientific">Serendipita indica (strain DSM 11827)</name>
    <name type="common">Root endophyte fungus</name>
    <name type="synonym">Piriformospora indica</name>
    <dbReference type="NCBI Taxonomy" id="1109443"/>
    <lineage>
        <taxon>Eukaryota</taxon>
        <taxon>Fungi</taxon>
        <taxon>Dikarya</taxon>
        <taxon>Basidiomycota</taxon>
        <taxon>Agaricomycotina</taxon>
        <taxon>Agaricomycetes</taxon>
        <taxon>Sebacinales</taxon>
        <taxon>Serendipitaceae</taxon>
        <taxon>Serendipita</taxon>
    </lineage>
</organism>
<evidence type="ECO:0000313" key="3">
    <source>
        <dbReference type="Proteomes" id="UP000007148"/>
    </source>
</evidence>
<feature type="compositionally biased region" description="Basic and acidic residues" evidence="1">
    <location>
        <begin position="12"/>
        <end position="24"/>
    </location>
</feature>
<accession>G4U281</accession>
<reference evidence="2 3" key="1">
    <citation type="journal article" date="2011" name="PLoS Pathog.">
        <title>Endophytic Life Strategies Decoded by Genome and Transcriptome Analyses of the Mutualistic Root Symbiont Piriformospora indica.</title>
        <authorList>
            <person name="Zuccaro A."/>
            <person name="Lahrmann U."/>
            <person name="Guldener U."/>
            <person name="Langen G."/>
            <person name="Pfiffi S."/>
            <person name="Biedenkopf D."/>
            <person name="Wong P."/>
            <person name="Samans B."/>
            <person name="Grimm C."/>
            <person name="Basiewicz M."/>
            <person name="Murat C."/>
            <person name="Martin F."/>
            <person name="Kogel K.H."/>
        </authorList>
    </citation>
    <scope>NUCLEOTIDE SEQUENCE [LARGE SCALE GENOMIC DNA]</scope>
    <source>
        <strain evidence="2 3">DSM 11827</strain>
    </source>
</reference>
<evidence type="ECO:0000256" key="1">
    <source>
        <dbReference type="SAM" id="MobiDB-lite"/>
    </source>
</evidence>
<sequence>MIYPVNTVVRQEQNKHSSSSHDSRITSTLGIISNDDLHPAVVDRSDADKVAIRTDARVGPREELIIEFISIGLNSATGHVKTLHVPPPSLAQLFQGSVEDFPPPGEK</sequence>
<dbReference type="Proteomes" id="UP000007148">
    <property type="component" value="Unassembled WGS sequence"/>
</dbReference>
<dbReference type="HOGENOM" id="CLU_2210996_0_0_1"/>
<comment type="caution">
    <text evidence="2">The sequence shown here is derived from an EMBL/GenBank/DDBJ whole genome shotgun (WGS) entry which is preliminary data.</text>
</comment>
<keyword evidence="3" id="KW-1185">Reference proteome</keyword>
<feature type="region of interest" description="Disordered" evidence="1">
    <location>
        <begin position="1"/>
        <end position="26"/>
    </location>
</feature>
<gene>
    <name evidence="2" type="ORF">PIIN_11652</name>
</gene>
<dbReference type="AlphaFoldDB" id="G4U281"/>
<dbReference type="EMBL" id="CAFZ01001845">
    <property type="protein sequence ID" value="CCA77674.1"/>
    <property type="molecule type" value="Genomic_DNA"/>
</dbReference>
<evidence type="ECO:0000313" key="2">
    <source>
        <dbReference type="EMBL" id="CCA77674.1"/>
    </source>
</evidence>
<proteinExistence type="predicted"/>